<evidence type="ECO:0000256" key="1">
    <source>
        <dbReference type="ARBA" id="ARBA00009437"/>
    </source>
</evidence>
<evidence type="ECO:0000256" key="2">
    <source>
        <dbReference type="ARBA" id="ARBA00023015"/>
    </source>
</evidence>
<comment type="similarity">
    <text evidence="1">Belongs to the LysR transcriptional regulatory family.</text>
</comment>
<feature type="domain" description="HTH lysR-type" evidence="5">
    <location>
        <begin position="1"/>
        <end position="58"/>
    </location>
</feature>
<accession>A0ABT6PRA1</accession>
<dbReference type="PRINTS" id="PR00039">
    <property type="entry name" value="HTHLYSR"/>
</dbReference>
<dbReference type="EMBL" id="JASAOF010000011">
    <property type="protein sequence ID" value="MDI2030543.1"/>
    <property type="molecule type" value="Genomic_DNA"/>
</dbReference>
<dbReference type="PROSITE" id="PS50931">
    <property type="entry name" value="HTH_LYSR"/>
    <property type="match status" value="1"/>
</dbReference>
<dbReference type="InterPro" id="IPR036390">
    <property type="entry name" value="WH_DNA-bd_sf"/>
</dbReference>
<dbReference type="Gene3D" id="1.10.10.10">
    <property type="entry name" value="Winged helix-like DNA-binding domain superfamily/Winged helix DNA-binding domain"/>
    <property type="match status" value="1"/>
</dbReference>
<evidence type="ECO:0000313" key="6">
    <source>
        <dbReference type="EMBL" id="MDI2030543.1"/>
    </source>
</evidence>
<dbReference type="InterPro" id="IPR000847">
    <property type="entry name" value="LysR_HTH_N"/>
</dbReference>
<dbReference type="Pfam" id="PF00126">
    <property type="entry name" value="HTH_1"/>
    <property type="match status" value="1"/>
</dbReference>
<dbReference type="Proteomes" id="UP001237595">
    <property type="component" value="Unassembled WGS sequence"/>
</dbReference>
<dbReference type="InterPro" id="IPR036388">
    <property type="entry name" value="WH-like_DNA-bd_sf"/>
</dbReference>
<keyword evidence="7" id="KW-1185">Reference proteome</keyword>
<keyword evidence="4" id="KW-0804">Transcription</keyword>
<evidence type="ECO:0000256" key="4">
    <source>
        <dbReference type="ARBA" id="ARBA00023163"/>
    </source>
</evidence>
<reference evidence="6 7" key="1">
    <citation type="submission" date="2023-04" db="EMBL/GenBank/DDBJ databases">
        <title>Draft genome sequence of Saccharopolyspora sp. TS4A08 isolated from sweet potato rhizospheric soil.</title>
        <authorList>
            <person name="Suksaard P."/>
            <person name="Duangmal K."/>
        </authorList>
    </citation>
    <scope>NUCLEOTIDE SEQUENCE [LARGE SCALE GENOMIC DNA]</scope>
    <source>
        <strain evidence="6 7">TS4A08</strain>
    </source>
</reference>
<evidence type="ECO:0000313" key="7">
    <source>
        <dbReference type="Proteomes" id="UP001237595"/>
    </source>
</evidence>
<name>A0ABT6PRA1_9PSEU</name>
<dbReference type="PANTHER" id="PTHR30346:SF28">
    <property type="entry name" value="HTH-TYPE TRANSCRIPTIONAL REGULATOR CYNR"/>
    <property type="match status" value="1"/>
</dbReference>
<proteinExistence type="inferred from homology"/>
<evidence type="ECO:0000259" key="5">
    <source>
        <dbReference type="PROSITE" id="PS50931"/>
    </source>
</evidence>
<evidence type="ECO:0000256" key="3">
    <source>
        <dbReference type="ARBA" id="ARBA00023125"/>
    </source>
</evidence>
<gene>
    <name evidence="6" type="ORF">QFW96_18060</name>
</gene>
<protein>
    <submittedName>
        <fullName evidence="6">LysR family transcriptional regulator</fullName>
    </submittedName>
</protein>
<comment type="caution">
    <text evidence="6">The sequence shown here is derived from an EMBL/GenBank/DDBJ whole genome shotgun (WGS) entry which is preliminary data.</text>
</comment>
<dbReference type="RefSeq" id="WP_281456857.1">
    <property type="nucleotide sequence ID" value="NZ_JASAOF010000011.1"/>
</dbReference>
<organism evidence="6 7">
    <name type="scientific">Saccharopolyspora ipomoeae</name>
    <dbReference type="NCBI Taxonomy" id="3042027"/>
    <lineage>
        <taxon>Bacteria</taxon>
        <taxon>Bacillati</taxon>
        <taxon>Actinomycetota</taxon>
        <taxon>Actinomycetes</taxon>
        <taxon>Pseudonocardiales</taxon>
        <taxon>Pseudonocardiaceae</taxon>
        <taxon>Saccharopolyspora</taxon>
    </lineage>
</organism>
<sequence>MELHQLRYVLAVARAGSFSRAAEDLYLAQPSLSVQIRKLEKELGIALFDRLGRRVVLTAAGEEFVAHVQQALAHLDRARAGAAAVRSLQGGRVSIGVLPSVGAGLMRCDCVWRLLPRRDGSASCSWGTGRRSR</sequence>
<keyword evidence="3" id="KW-0238">DNA-binding</keyword>
<keyword evidence="2" id="KW-0805">Transcription regulation</keyword>
<dbReference type="PANTHER" id="PTHR30346">
    <property type="entry name" value="TRANSCRIPTIONAL DUAL REGULATOR HCAR-RELATED"/>
    <property type="match status" value="1"/>
</dbReference>
<dbReference type="SUPFAM" id="SSF46785">
    <property type="entry name" value="Winged helix' DNA-binding domain"/>
    <property type="match status" value="1"/>
</dbReference>